<name>A0A8E2VLS7_9RHOB</name>
<comment type="caution">
    <text evidence="2">The sequence shown here is derived from an EMBL/GenBank/DDBJ whole genome shotgun (WGS) entry which is preliminary data.</text>
</comment>
<dbReference type="InterPro" id="IPR018762">
    <property type="entry name" value="ChpT_C"/>
</dbReference>
<dbReference type="Proteomes" id="UP000244037">
    <property type="component" value="Unassembled WGS sequence"/>
</dbReference>
<feature type="domain" description="Histidine phosphotransferase ChpT C-terminal" evidence="1">
    <location>
        <begin position="79"/>
        <end position="195"/>
    </location>
</feature>
<accession>A0A8E2VLS7</accession>
<keyword evidence="3" id="KW-1185">Reference proteome</keyword>
<proteinExistence type="predicted"/>
<dbReference type="EMBL" id="QAYC01000006">
    <property type="protein sequence ID" value="PTW49916.1"/>
    <property type="molecule type" value="Genomic_DNA"/>
</dbReference>
<protein>
    <submittedName>
        <fullName evidence="2">Histidine phosphotransferase ChpT</fullName>
    </submittedName>
</protein>
<reference evidence="2 3" key="1">
    <citation type="submission" date="2018-04" db="EMBL/GenBank/DDBJ databases">
        <title>Genomic Encyclopedia of Archaeal and Bacterial Type Strains, Phase II (KMG-II): from individual species to whole genera.</title>
        <authorList>
            <person name="Goeker M."/>
        </authorList>
    </citation>
    <scope>NUCLEOTIDE SEQUENCE [LARGE SCALE GENOMIC DNA]</scope>
    <source>
        <strain evidence="2 3">DSM 19783</strain>
    </source>
</reference>
<gene>
    <name evidence="2" type="ORF">C8N38_106178</name>
</gene>
<keyword evidence="2" id="KW-0808">Transferase</keyword>
<evidence type="ECO:0000313" key="3">
    <source>
        <dbReference type="Proteomes" id="UP000244037"/>
    </source>
</evidence>
<dbReference type="AlphaFoldDB" id="A0A8E2VLS7"/>
<dbReference type="Gene3D" id="1.10.287.130">
    <property type="match status" value="1"/>
</dbReference>
<evidence type="ECO:0000259" key="1">
    <source>
        <dbReference type="Pfam" id="PF10090"/>
    </source>
</evidence>
<dbReference type="InterPro" id="IPR036890">
    <property type="entry name" value="HATPase_C_sf"/>
</dbReference>
<dbReference type="GO" id="GO:0016740">
    <property type="term" value="F:transferase activity"/>
    <property type="evidence" value="ECO:0007669"/>
    <property type="project" value="UniProtKB-KW"/>
</dbReference>
<organism evidence="2 3">
    <name type="scientific">Rhodovulum kholense</name>
    <dbReference type="NCBI Taxonomy" id="453584"/>
    <lineage>
        <taxon>Bacteria</taxon>
        <taxon>Pseudomonadati</taxon>
        <taxon>Pseudomonadota</taxon>
        <taxon>Alphaproteobacteria</taxon>
        <taxon>Rhodobacterales</taxon>
        <taxon>Paracoccaceae</taxon>
        <taxon>Rhodovulum</taxon>
    </lineage>
</organism>
<dbReference type="RefSeq" id="WP_108026972.1">
    <property type="nucleotide sequence ID" value="NZ_QAYC01000006.1"/>
</dbReference>
<dbReference type="Gene3D" id="3.30.565.10">
    <property type="entry name" value="Histidine kinase-like ATPase, C-terminal domain"/>
    <property type="match status" value="1"/>
</dbReference>
<evidence type="ECO:0000313" key="2">
    <source>
        <dbReference type="EMBL" id="PTW49916.1"/>
    </source>
</evidence>
<dbReference type="OrthoDB" id="9803702at2"/>
<dbReference type="Pfam" id="PF10090">
    <property type="entry name" value="HPTransfase"/>
    <property type="match status" value="1"/>
</dbReference>
<sequence length="201" mass="21333">MTDLTALVGSRICHDLISPLGAIGNGMELLAMAAAEAPGDAPSEELALISDSVARANARIRMFRLAFGAAGDGAEVAGREVCEILADYYGGSRHNVTAEPPAALSRAMARVALLAVLCAETALPRGGRIALSWSEGRVSMQAETERMSLDPRLWTPLTEGALCHEDLRPAEVQFALLPIALAEAGRRLTFDHDETHLTLAF</sequence>